<dbReference type="AlphaFoldDB" id="A0A9D1CVW4"/>
<evidence type="ECO:0000313" key="8">
    <source>
        <dbReference type="Proteomes" id="UP000824260"/>
    </source>
</evidence>
<dbReference type="PROSITE" id="PS00059">
    <property type="entry name" value="ADH_ZINC"/>
    <property type="match status" value="1"/>
</dbReference>
<gene>
    <name evidence="7" type="ORF">IAA52_03580</name>
</gene>
<keyword evidence="3" id="KW-0560">Oxidoreductase</keyword>
<evidence type="ECO:0000313" key="7">
    <source>
        <dbReference type="EMBL" id="HIQ82161.1"/>
    </source>
</evidence>
<evidence type="ECO:0000256" key="4">
    <source>
        <dbReference type="RuleBase" id="RU361277"/>
    </source>
</evidence>
<name>A0A9D1CVW4_9FIRM</name>
<dbReference type="GO" id="GO:0016491">
    <property type="term" value="F:oxidoreductase activity"/>
    <property type="evidence" value="ECO:0007669"/>
    <property type="project" value="UniProtKB-KW"/>
</dbReference>
<dbReference type="InterPro" id="IPR013149">
    <property type="entry name" value="ADH-like_C"/>
</dbReference>
<reference evidence="7" key="2">
    <citation type="journal article" date="2021" name="PeerJ">
        <title>Extensive microbial diversity within the chicken gut microbiome revealed by metagenomics and culture.</title>
        <authorList>
            <person name="Gilroy R."/>
            <person name="Ravi A."/>
            <person name="Getino M."/>
            <person name="Pursley I."/>
            <person name="Horton D.L."/>
            <person name="Alikhan N.F."/>
            <person name="Baker D."/>
            <person name="Gharbi K."/>
            <person name="Hall N."/>
            <person name="Watson M."/>
            <person name="Adriaenssens E.M."/>
            <person name="Foster-Nyarko E."/>
            <person name="Jarju S."/>
            <person name="Secka A."/>
            <person name="Antonio M."/>
            <person name="Oren A."/>
            <person name="Chaudhuri R.R."/>
            <person name="La Ragione R."/>
            <person name="Hildebrand F."/>
            <person name="Pallen M.J."/>
        </authorList>
    </citation>
    <scope>NUCLEOTIDE SEQUENCE</scope>
    <source>
        <strain evidence="7">ChiSjej6B24-2974</strain>
    </source>
</reference>
<dbReference type="PANTHER" id="PTHR43401:SF2">
    <property type="entry name" value="L-THREONINE 3-DEHYDROGENASE"/>
    <property type="match status" value="1"/>
</dbReference>
<accession>A0A9D1CVW4</accession>
<keyword evidence="1 4" id="KW-0479">Metal-binding</keyword>
<dbReference type="Pfam" id="PF08240">
    <property type="entry name" value="ADH_N"/>
    <property type="match status" value="1"/>
</dbReference>
<dbReference type="Gene3D" id="3.40.50.720">
    <property type="entry name" value="NAD(P)-binding Rossmann-like Domain"/>
    <property type="match status" value="1"/>
</dbReference>
<evidence type="ECO:0000256" key="2">
    <source>
        <dbReference type="ARBA" id="ARBA00022833"/>
    </source>
</evidence>
<dbReference type="SUPFAM" id="SSF51735">
    <property type="entry name" value="NAD(P)-binding Rossmann-fold domains"/>
    <property type="match status" value="1"/>
</dbReference>
<feature type="domain" description="Alcohol dehydrogenase-like C-terminal" evidence="5">
    <location>
        <begin position="182"/>
        <end position="275"/>
    </location>
</feature>
<comment type="caution">
    <text evidence="7">The sequence shown here is derived from an EMBL/GenBank/DDBJ whole genome shotgun (WGS) entry which is preliminary data.</text>
</comment>
<dbReference type="InterPro" id="IPR011032">
    <property type="entry name" value="GroES-like_sf"/>
</dbReference>
<keyword evidence="2 4" id="KW-0862">Zinc</keyword>
<organism evidence="7 8">
    <name type="scientific">Candidatus Pullichristensenella stercorigallinarum</name>
    <dbReference type="NCBI Taxonomy" id="2840909"/>
    <lineage>
        <taxon>Bacteria</taxon>
        <taxon>Bacillati</taxon>
        <taxon>Bacillota</taxon>
        <taxon>Clostridia</taxon>
        <taxon>Candidatus Pullichristensenella</taxon>
    </lineage>
</organism>
<dbReference type="GO" id="GO:0008270">
    <property type="term" value="F:zinc ion binding"/>
    <property type="evidence" value="ECO:0007669"/>
    <property type="project" value="InterPro"/>
</dbReference>
<proteinExistence type="inferred from homology"/>
<dbReference type="EMBL" id="DVFZ01000035">
    <property type="protein sequence ID" value="HIQ82161.1"/>
    <property type="molecule type" value="Genomic_DNA"/>
</dbReference>
<protein>
    <submittedName>
        <fullName evidence="7">Zinc-binding dehydrogenase</fullName>
    </submittedName>
</protein>
<sequence>MKDTMLAAVVTPERTLEVRSVPIPDFGPYEALVAMRFGATCAGTDQRVIDHGHPRPLRYPGILGHESVGRVIAVGEKATSFAVGDLVTRVGAPETEEISAIWGGFAQYGVTKDWQAMQRDGLEKALYSKSRVNKVVPSDISERVAPMIITWRETLSYTQRFGVEKGMQVLVAGSGANALAFVSHCAYAGARVVSLGSPTREALFRRAGAQAYIDYHADDVAAQLRALFPDGIDRMIDAIGYPQNANLALPLFRHDACLGVYGWHARREYGVNPFLATHSFRVYCDGYDEPETHDEVVRRIREGALDASLYYDMETPVPLEDLANAYANLRERRAVKYLIDLRVE</sequence>
<dbReference type="InterPro" id="IPR013154">
    <property type="entry name" value="ADH-like_N"/>
</dbReference>
<dbReference type="Pfam" id="PF00107">
    <property type="entry name" value="ADH_zinc_N"/>
    <property type="match status" value="1"/>
</dbReference>
<evidence type="ECO:0000256" key="3">
    <source>
        <dbReference type="ARBA" id="ARBA00023002"/>
    </source>
</evidence>
<dbReference type="InterPro" id="IPR050129">
    <property type="entry name" value="Zn_alcohol_dh"/>
</dbReference>
<dbReference type="Gene3D" id="3.90.180.10">
    <property type="entry name" value="Medium-chain alcohol dehydrogenases, catalytic domain"/>
    <property type="match status" value="1"/>
</dbReference>
<dbReference type="InterPro" id="IPR002328">
    <property type="entry name" value="ADH_Zn_CS"/>
</dbReference>
<dbReference type="Proteomes" id="UP000824260">
    <property type="component" value="Unassembled WGS sequence"/>
</dbReference>
<dbReference type="SUPFAM" id="SSF50129">
    <property type="entry name" value="GroES-like"/>
    <property type="match status" value="1"/>
</dbReference>
<comment type="similarity">
    <text evidence="4">Belongs to the zinc-containing alcohol dehydrogenase family.</text>
</comment>
<evidence type="ECO:0000259" key="5">
    <source>
        <dbReference type="Pfam" id="PF00107"/>
    </source>
</evidence>
<dbReference type="InterPro" id="IPR036291">
    <property type="entry name" value="NAD(P)-bd_dom_sf"/>
</dbReference>
<evidence type="ECO:0000259" key="6">
    <source>
        <dbReference type="Pfam" id="PF08240"/>
    </source>
</evidence>
<feature type="domain" description="Alcohol dehydrogenase-like N-terminal" evidence="6">
    <location>
        <begin position="27"/>
        <end position="117"/>
    </location>
</feature>
<evidence type="ECO:0000256" key="1">
    <source>
        <dbReference type="ARBA" id="ARBA00022723"/>
    </source>
</evidence>
<dbReference type="PANTHER" id="PTHR43401">
    <property type="entry name" value="L-THREONINE 3-DEHYDROGENASE"/>
    <property type="match status" value="1"/>
</dbReference>
<comment type="cofactor">
    <cofactor evidence="4">
        <name>Zn(2+)</name>
        <dbReference type="ChEBI" id="CHEBI:29105"/>
    </cofactor>
</comment>
<reference evidence="7" key="1">
    <citation type="submission" date="2020-10" db="EMBL/GenBank/DDBJ databases">
        <authorList>
            <person name="Gilroy R."/>
        </authorList>
    </citation>
    <scope>NUCLEOTIDE SEQUENCE</scope>
    <source>
        <strain evidence="7">ChiSjej6B24-2974</strain>
    </source>
</reference>